<dbReference type="InterPro" id="IPR036227">
    <property type="entry name" value="Ribosomal_uL15/eL18_sf"/>
</dbReference>
<dbReference type="PANTHER" id="PTHR12934">
    <property type="entry name" value="50S RIBOSOMAL PROTEIN L15"/>
    <property type="match status" value="1"/>
</dbReference>
<feature type="region of interest" description="Disordered" evidence="6">
    <location>
        <begin position="1"/>
        <end position="41"/>
    </location>
</feature>
<keyword evidence="9" id="KW-1185">Reference proteome</keyword>
<dbReference type="NCBIfam" id="TIGR01071">
    <property type="entry name" value="rplO_bact"/>
    <property type="match status" value="1"/>
</dbReference>
<dbReference type="AlphaFoldDB" id="A0A1M5LMS1"/>
<reference evidence="8 9" key="1">
    <citation type="submission" date="2016-11" db="EMBL/GenBank/DDBJ databases">
        <authorList>
            <person name="Jaros S."/>
            <person name="Januszkiewicz K."/>
            <person name="Wedrychowicz H."/>
        </authorList>
    </citation>
    <scope>NUCLEOTIDE SEQUENCE [LARGE SCALE GENOMIC DNA]</scope>
    <source>
        <strain evidence="8 9">DSM 21986</strain>
    </source>
</reference>
<organism evidence="8 9">
    <name type="scientific">Fodinibius roseus</name>
    <dbReference type="NCBI Taxonomy" id="1194090"/>
    <lineage>
        <taxon>Bacteria</taxon>
        <taxon>Pseudomonadati</taxon>
        <taxon>Balneolota</taxon>
        <taxon>Balneolia</taxon>
        <taxon>Balneolales</taxon>
        <taxon>Balneolaceae</taxon>
        <taxon>Fodinibius</taxon>
    </lineage>
</organism>
<dbReference type="Proteomes" id="UP000184041">
    <property type="component" value="Unassembled WGS sequence"/>
</dbReference>
<protein>
    <recommendedName>
        <fullName evidence="4">Large ribosomal subunit protein uL15</fullName>
    </recommendedName>
</protein>
<dbReference type="Pfam" id="PF00828">
    <property type="entry name" value="Ribosomal_L27A"/>
    <property type="match status" value="1"/>
</dbReference>
<comment type="similarity">
    <text evidence="1 4 5">Belongs to the universal ribosomal protein uL15 family.</text>
</comment>
<keyword evidence="4" id="KW-0699">rRNA-binding</keyword>
<dbReference type="PROSITE" id="PS00475">
    <property type="entry name" value="RIBOSOMAL_L15"/>
    <property type="match status" value="1"/>
</dbReference>
<name>A0A1M5LMS1_9BACT</name>
<evidence type="ECO:0000256" key="4">
    <source>
        <dbReference type="HAMAP-Rule" id="MF_01341"/>
    </source>
</evidence>
<dbReference type="SUPFAM" id="SSF52080">
    <property type="entry name" value="Ribosomal proteins L15p and L18e"/>
    <property type="match status" value="1"/>
</dbReference>
<dbReference type="OrthoDB" id="9810293at2"/>
<keyword evidence="4" id="KW-0694">RNA-binding</keyword>
<dbReference type="GO" id="GO:0022625">
    <property type="term" value="C:cytosolic large ribosomal subunit"/>
    <property type="evidence" value="ECO:0007669"/>
    <property type="project" value="TreeGrafter"/>
</dbReference>
<keyword evidence="3 4" id="KW-0687">Ribonucleoprotein</keyword>
<dbReference type="Gene3D" id="3.100.10.10">
    <property type="match status" value="1"/>
</dbReference>
<dbReference type="GO" id="GO:0006412">
    <property type="term" value="P:translation"/>
    <property type="evidence" value="ECO:0007669"/>
    <property type="project" value="UniProtKB-UniRule"/>
</dbReference>
<evidence type="ECO:0000256" key="3">
    <source>
        <dbReference type="ARBA" id="ARBA00023274"/>
    </source>
</evidence>
<evidence type="ECO:0000256" key="2">
    <source>
        <dbReference type="ARBA" id="ARBA00022980"/>
    </source>
</evidence>
<dbReference type="InterPro" id="IPR001196">
    <property type="entry name" value="Ribosomal_uL15_CS"/>
</dbReference>
<keyword evidence="2 4" id="KW-0689">Ribosomal protein</keyword>
<dbReference type="STRING" id="1194090.SAMN05443144_14321"/>
<evidence type="ECO:0000256" key="1">
    <source>
        <dbReference type="ARBA" id="ARBA00007320"/>
    </source>
</evidence>
<dbReference type="InterPro" id="IPR021131">
    <property type="entry name" value="Ribosomal_uL15/eL18"/>
</dbReference>
<gene>
    <name evidence="4" type="primary">rplO</name>
    <name evidence="8" type="ORF">SAMN05443144_14321</name>
</gene>
<dbReference type="HAMAP" id="MF_01341">
    <property type="entry name" value="Ribosomal_uL15"/>
    <property type="match status" value="1"/>
</dbReference>
<evidence type="ECO:0000256" key="5">
    <source>
        <dbReference type="RuleBase" id="RU003888"/>
    </source>
</evidence>
<accession>A0A1M5LMS1</accession>
<dbReference type="GO" id="GO:0003735">
    <property type="term" value="F:structural constituent of ribosome"/>
    <property type="evidence" value="ECO:0007669"/>
    <property type="project" value="InterPro"/>
</dbReference>
<dbReference type="InterPro" id="IPR005749">
    <property type="entry name" value="Ribosomal_uL15_bac-type"/>
</dbReference>
<evidence type="ECO:0000259" key="7">
    <source>
        <dbReference type="Pfam" id="PF00828"/>
    </source>
</evidence>
<sequence>MDLSNLKAPEPNQKKAKRIGRGQGSGRGGHTVGKGHNGQRARSGFKERFWFEGGQMPLQRRIPKWGFNNRFRKEYVAVNVGTIDLFLEAGKLEDPSISLEDLIEAGLAGKGDLVKLLGDGDIETSITIEVHKASKSARKKVEDAGGSIMFVEN</sequence>
<evidence type="ECO:0000313" key="9">
    <source>
        <dbReference type="Proteomes" id="UP000184041"/>
    </source>
</evidence>
<comment type="function">
    <text evidence="4">Binds to the 23S rRNA.</text>
</comment>
<dbReference type="GO" id="GO:0019843">
    <property type="term" value="F:rRNA binding"/>
    <property type="evidence" value="ECO:0007669"/>
    <property type="project" value="UniProtKB-UniRule"/>
</dbReference>
<dbReference type="InterPro" id="IPR030878">
    <property type="entry name" value="Ribosomal_uL15"/>
</dbReference>
<feature type="domain" description="Large ribosomal subunit protein uL15/eL18" evidence="7">
    <location>
        <begin position="78"/>
        <end position="148"/>
    </location>
</feature>
<dbReference type="EMBL" id="FQUS01000043">
    <property type="protein sequence ID" value="SHG66442.1"/>
    <property type="molecule type" value="Genomic_DNA"/>
</dbReference>
<dbReference type="RefSeq" id="WP_073068616.1">
    <property type="nucleotide sequence ID" value="NZ_FQUS01000043.1"/>
</dbReference>
<comment type="subunit">
    <text evidence="4">Part of the 50S ribosomal subunit.</text>
</comment>
<proteinExistence type="inferred from homology"/>
<dbReference type="PANTHER" id="PTHR12934:SF11">
    <property type="entry name" value="LARGE RIBOSOMAL SUBUNIT PROTEIN UL15M"/>
    <property type="match status" value="1"/>
</dbReference>
<evidence type="ECO:0000256" key="6">
    <source>
        <dbReference type="SAM" id="MobiDB-lite"/>
    </source>
</evidence>
<evidence type="ECO:0000313" key="8">
    <source>
        <dbReference type="EMBL" id="SHG66442.1"/>
    </source>
</evidence>
<feature type="compositionally biased region" description="Gly residues" evidence="6">
    <location>
        <begin position="21"/>
        <end position="36"/>
    </location>
</feature>